<dbReference type="PRINTS" id="PR01345">
    <property type="entry name" value="CERVTRCPTASE"/>
</dbReference>
<feature type="domain" description="Reverse transcriptase" evidence="1">
    <location>
        <begin position="323"/>
        <end position="586"/>
    </location>
</feature>
<dbReference type="CDD" id="cd01650">
    <property type="entry name" value="RT_nLTR_like"/>
    <property type="match status" value="1"/>
</dbReference>
<proteinExistence type="predicted"/>
<dbReference type="Proteomes" id="UP001186944">
    <property type="component" value="Unassembled WGS sequence"/>
</dbReference>
<protein>
    <recommendedName>
        <fullName evidence="1">Reverse transcriptase domain-containing protein</fullName>
    </recommendedName>
</protein>
<keyword evidence="3" id="KW-1185">Reference proteome</keyword>
<dbReference type="PANTHER" id="PTHR33332">
    <property type="entry name" value="REVERSE TRANSCRIPTASE DOMAIN-CONTAINING PROTEIN"/>
    <property type="match status" value="1"/>
</dbReference>
<organism evidence="2 3">
    <name type="scientific">Pinctada imbricata</name>
    <name type="common">Atlantic pearl-oyster</name>
    <name type="synonym">Pinctada martensii</name>
    <dbReference type="NCBI Taxonomy" id="66713"/>
    <lineage>
        <taxon>Eukaryota</taxon>
        <taxon>Metazoa</taxon>
        <taxon>Spiralia</taxon>
        <taxon>Lophotrochozoa</taxon>
        <taxon>Mollusca</taxon>
        <taxon>Bivalvia</taxon>
        <taxon>Autobranchia</taxon>
        <taxon>Pteriomorphia</taxon>
        <taxon>Pterioida</taxon>
        <taxon>Pterioidea</taxon>
        <taxon>Pteriidae</taxon>
        <taxon>Pinctada</taxon>
    </lineage>
</organism>
<dbReference type="EMBL" id="VSWD01000007">
    <property type="protein sequence ID" value="KAK3096959.1"/>
    <property type="molecule type" value="Genomic_DNA"/>
</dbReference>
<dbReference type="PROSITE" id="PS50878">
    <property type="entry name" value="RT_POL"/>
    <property type="match status" value="1"/>
</dbReference>
<dbReference type="InterPro" id="IPR000477">
    <property type="entry name" value="RT_dom"/>
</dbReference>
<evidence type="ECO:0000313" key="2">
    <source>
        <dbReference type="EMBL" id="KAK3096959.1"/>
    </source>
</evidence>
<accession>A0AA89BWH1</accession>
<comment type="caution">
    <text evidence="2">The sequence shown here is derived from an EMBL/GenBank/DDBJ whole genome shotgun (WGS) entry which is preliminary data.</text>
</comment>
<sequence length="804" mass="93953">MNEHHISTKFLEAVRDSFLYQHVRKPTRHRDSETSNVLDLIFTNEIGMVEELEHKSPLGKSDHETLVFKLLYKSTNKAGTKQKPKYFKGDYETINKKLEEINWEREFNGESVEQSWRRFVEQIQITIEENIPVNKSRRQNYNTPWMNEEALHAIRKKRKRWKKYRYCRSQDNMESYIEARDFATIKVREAKILYEKNVALTAKTDSKVFWKYVQSKTKLKGTISCLSDETGTMQTENNIKAELLNNFFTSVFTHENALQNNMPNFEPRTDQTLSDIEITEIKVHKLLSQIKETKTQGPDNLHPKYIKETAQNLTYPTLLIFQKSMQEGKLPEEWKSANITPIHKKGAKHDVANYRPISLTSILCKTLEKIIRDELMDYMETNNLFTKHQHGFRSGHSCVTQLIEVIDDWTRELDNQNPVDAIYLDFQKAFDKVPHKRLLHKLKGYGINGSLYSWLEDFLSNRKQRVVLNDVESKWAGVTSGIPQGSVLGPILFLIYINDLPDVVHNIVKLFADDTKLYSVVNNINDQTSLQSDINNLLRWSDTWLLSFNADKCKHLHLGGQTNIRYKMGDKEITSTNHEKDLGVIVDNELKFQLHTSTQVKKANQIVGLIKRSFSYIDEEMFLVLFKSLVRPHLEYGSNIWSVIYKKDSIAIENVQRRATKLLDNIKNLSYSERLKHLGLPSLEYRRLRADMIETFRILNNIDKVDQAKLFPLNTNPTRGHEKKIFKRHNRTNIRKFCFTHRVVDTWNSLPASVVDAKNVNSFKNKLNAHWKGFYLKFNPNCYEPEAVRIVTNVTNGSERQSLT</sequence>
<dbReference type="SUPFAM" id="SSF56672">
    <property type="entry name" value="DNA/RNA polymerases"/>
    <property type="match status" value="1"/>
</dbReference>
<dbReference type="Pfam" id="PF00078">
    <property type="entry name" value="RVT_1"/>
    <property type="match status" value="1"/>
</dbReference>
<gene>
    <name evidence="2" type="ORF">FSP39_005098</name>
</gene>
<name>A0AA89BWH1_PINIB</name>
<evidence type="ECO:0000313" key="3">
    <source>
        <dbReference type="Proteomes" id="UP001186944"/>
    </source>
</evidence>
<reference evidence="2" key="1">
    <citation type="submission" date="2019-08" db="EMBL/GenBank/DDBJ databases">
        <title>The improved chromosome-level genome for the pearl oyster Pinctada fucata martensii using PacBio sequencing and Hi-C.</title>
        <authorList>
            <person name="Zheng Z."/>
        </authorList>
    </citation>
    <scope>NUCLEOTIDE SEQUENCE</scope>
    <source>
        <strain evidence="2">ZZ-2019</strain>
        <tissue evidence="2">Adductor muscle</tissue>
    </source>
</reference>
<dbReference type="AlphaFoldDB" id="A0AA89BWH1"/>
<evidence type="ECO:0000259" key="1">
    <source>
        <dbReference type="PROSITE" id="PS50878"/>
    </source>
</evidence>
<dbReference type="InterPro" id="IPR043502">
    <property type="entry name" value="DNA/RNA_pol_sf"/>
</dbReference>